<sequence>MDTYNNNKKNLIIIDTDCGTDDAMAITLAFSSPETEVLAITCCSGNTTVHNAVENVKRVLVVCKKE</sequence>
<dbReference type="STRING" id="407821.A0A087TAA8"/>
<dbReference type="EMBL" id="KK114267">
    <property type="protein sequence ID" value="KFM62047.1"/>
    <property type="molecule type" value="Genomic_DNA"/>
</dbReference>
<dbReference type="OMA" id="TCCSGNT"/>
<dbReference type="InterPro" id="IPR052775">
    <property type="entry name" value="IUN_hydrolase"/>
</dbReference>
<dbReference type="Gene3D" id="3.90.245.10">
    <property type="entry name" value="Ribonucleoside hydrolase-like"/>
    <property type="match status" value="1"/>
</dbReference>
<dbReference type="OrthoDB" id="432381at2759"/>
<feature type="domain" description="Inosine/uridine-preferring nucleoside hydrolase" evidence="2">
    <location>
        <begin position="12"/>
        <end position="64"/>
    </location>
</feature>
<comment type="similarity">
    <text evidence="1">Belongs to the IUNH family.</text>
</comment>
<dbReference type="SUPFAM" id="SSF53590">
    <property type="entry name" value="Nucleoside hydrolase"/>
    <property type="match status" value="1"/>
</dbReference>
<gene>
    <name evidence="3" type="ORF">X975_06532</name>
</gene>
<evidence type="ECO:0000313" key="3">
    <source>
        <dbReference type="EMBL" id="KFM62047.1"/>
    </source>
</evidence>
<dbReference type="Pfam" id="PF01156">
    <property type="entry name" value="IU_nuc_hydro"/>
    <property type="match status" value="1"/>
</dbReference>
<keyword evidence="4" id="KW-1185">Reference proteome</keyword>
<dbReference type="InterPro" id="IPR036452">
    <property type="entry name" value="Ribo_hydro-like"/>
</dbReference>
<accession>A0A087TAA8</accession>
<dbReference type="GO" id="GO:0016799">
    <property type="term" value="F:hydrolase activity, hydrolyzing N-glycosyl compounds"/>
    <property type="evidence" value="ECO:0007669"/>
    <property type="project" value="InterPro"/>
</dbReference>
<organism evidence="3 4">
    <name type="scientific">Stegodyphus mimosarum</name>
    <name type="common">African social velvet spider</name>
    <dbReference type="NCBI Taxonomy" id="407821"/>
    <lineage>
        <taxon>Eukaryota</taxon>
        <taxon>Metazoa</taxon>
        <taxon>Ecdysozoa</taxon>
        <taxon>Arthropoda</taxon>
        <taxon>Chelicerata</taxon>
        <taxon>Arachnida</taxon>
        <taxon>Araneae</taxon>
        <taxon>Araneomorphae</taxon>
        <taxon>Entelegynae</taxon>
        <taxon>Eresoidea</taxon>
        <taxon>Eresidae</taxon>
        <taxon>Stegodyphus</taxon>
    </lineage>
</organism>
<name>A0A087TAA8_STEMI</name>
<dbReference type="Proteomes" id="UP000054359">
    <property type="component" value="Unassembled WGS sequence"/>
</dbReference>
<keyword evidence="3" id="KW-0378">Hydrolase</keyword>
<protein>
    <submittedName>
        <fullName evidence="3">Pyrimidine-specific ribonucleoside hydrolase rihA</fullName>
    </submittedName>
</protein>
<evidence type="ECO:0000256" key="1">
    <source>
        <dbReference type="ARBA" id="ARBA00009176"/>
    </source>
</evidence>
<dbReference type="PANTHER" id="PTHR46190:SF1">
    <property type="entry name" value="SI:CH211-201H21.5"/>
    <property type="match status" value="1"/>
</dbReference>
<dbReference type="PANTHER" id="PTHR46190">
    <property type="entry name" value="SI:CH211-201H21.5-RELATED"/>
    <property type="match status" value="1"/>
</dbReference>
<evidence type="ECO:0000313" key="4">
    <source>
        <dbReference type="Proteomes" id="UP000054359"/>
    </source>
</evidence>
<dbReference type="AlphaFoldDB" id="A0A087TAA8"/>
<evidence type="ECO:0000259" key="2">
    <source>
        <dbReference type="Pfam" id="PF01156"/>
    </source>
</evidence>
<reference evidence="3 4" key="1">
    <citation type="submission" date="2013-11" db="EMBL/GenBank/DDBJ databases">
        <title>Genome sequencing of Stegodyphus mimosarum.</title>
        <authorList>
            <person name="Bechsgaard J."/>
        </authorList>
    </citation>
    <scope>NUCLEOTIDE SEQUENCE [LARGE SCALE GENOMIC DNA]</scope>
</reference>
<dbReference type="InterPro" id="IPR001910">
    <property type="entry name" value="Inosine/uridine_hydrolase_dom"/>
</dbReference>
<feature type="non-terminal residue" evidence="3">
    <location>
        <position position="66"/>
    </location>
</feature>
<proteinExistence type="inferred from homology"/>